<evidence type="ECO:0000256" key="1">
    <source>
        <dbReference type="SAM" id="Phobius"/>
    </source>
</evidence>
<accession>A0A5C5XP97</accession>
<evidence type="ECO:0000313" key="2">
    <source>
        <dbReference type="EMBL" id="TWT64213.1"/>
    </source>
</evidence>
<evidence type="ECO:0000313" key="3">
    <source>
        <dbReference type="Proteomes" id="UP000316095"/>
    </source>
</evidence>
<sequence length="188" mass="21001">MSESTSRPSLIEHAIAVTITCLMLEQHSRLPEVNLVVAGIGLLSTLGLVVAYGFHFEKSSQNQLKAITPKSLLHWLILPAAIIIMLTSAQTHWPASIRFSLSKSNFDNLIAQVERGEKLEGFPRRVGLYWIDYVKDSNYDFSTGQGTIGFITGIVMIDECGLIYDKTDPKSSHYLTTRIAPCWSITEW</sequence>
<dbReference type="AlphaFoldDB" id="A0A5C5XP97"/>
<organism evidence="2 3">
    <name type="scientific">Rubinisphaera italica</name>
    <dbReference type="NCBI Taxonomy" id="2527969"/>
    <lineage>
        <taxon>Bacteria</taxon>
        <taxon>Pseudomonadati</taxon>
        <taxon>Planctomycetota</taxon>
        <taxon>Planctomycetia</taxon>
        <taxon>Planctomycetales</taxon>
        <taxon>Planctomycetaceae</taxon>
        <taxon>Rubinisphaera</taxon>
    </lineage>
</organism>
<comment type="caution">
    <text evidence="2">The sequence shown here is derived from an EMBL/GenBank/DDBJ whole genome shotgun (WGS) entry which is preliminary data.</text>
</comment>
<protein>
    <submittedName>
        <fullName evidence="2">Uncharacterized protein</fullName>
    </submittedName>
</protein>
<feature type="transmembrane region" description="Helical" evidence="1">
    <location>
        <begin position="33"/>
        <end position="54"/>
    </location>
</feature>
<dbReference type="EMBL" id="SJPG01000001">
    <property type="protein sequence ID" value="TWT64213.1"/>
    <property type="molecule type" value="Genomic_DNA"/>
</dbReference>
<keyword evidence="3" id="KW-1185">Reference proteome</keyword>
<keyword evidence="1" id="KW-0472">Membrane</keyword>
<gene>
    <name evidence="2" type="ORF">Pan54_49740</name>
</gene>
<keyword evidence="1" id="KW-0812">Transmembrane</keyword>
<feature type="transmembrane region" description="Helical" evidence="1">
    <location>
        <begin position="75"/>
        <end position="93"/>
    </location>
</feature>
<dbReference type="Proteomes" id="UP000316095">
    <property type="component" value="Unassembled WGS sequence"/>
</dbReference>
<dbReference type="OrthoDB" id="9907909at2"/>
<dbReference type="RefSeq" id="WP_146505945.1">
    <property type="nucleotide sequence ID" value="NZ_SJPG01000001.1"/>
</dbReference>
<name>A0A5C5XP97_9PLAN</name>
<proteinExistence type="predicted"/>
<keyword evidence="1" id="KW-1133">Transmembrane helix</keyword>
<reference evidence="2 3" key="1">
    <citation type="submission" date="2019-02" db="EMBL/GenBank/DDBJ databases">
        <title>Deep-cultivation of Planctomycetes and their phenomic and genomic characterization uncovers novel biology.</title>
        <authorList>
            <person name="Wiegand S."/>
            <person name="Jogler M."/>
            <person name="Boedeker C."/>
            <person name="Pinto D."/>
            <person name="Vollmers J."/>
            <person name="Rivas-Marin E."/>
            <person name="Kohn T."/>
            <person name="Peeters S.H."/>
            <person name="Heuer A."/>
            <person name="Rast P."/>
            <person name="Oberbeckmann S."/>
            <person name="Bunk B."/>
            <person name="Jeske O."/>
            <person name="Meyerdierks A."/>
            <person name="Storesund J.E."/>
            <person name="Kallscheuer N."/>
            <person name="Luecker S."/>
            <person name="Lage O.M."/>
            <person name="Pohl T."/>
            <person name="Merkel B.J."/>
            <person name="Hornburger P."/>
            <person name="Mueller R.-W."/>
            <person name="Bruemmer F."/>
            <person name="Labrenz M."/>
            <person name="Spormann A.M."/>
            <person name="Op Den Camp H."/>
            <person name="Overmann J."/>
            <person name="Amann R."/>
            <person name="Jetten M.S.M."/>
            <person name="Mascher T."/>
            <person name="Medema M.H."/>
            <person name="Devos D.P."/>
            <person name="Kaster A.-K."/>
            <person name="Ovreas L."/>
            <person name="Rohde M."/>
            <person name="Galperin M.Y."/>
            <person name="Jogler C."/>
        </authorList>
    </citation>
    <scope>NUCLEOTIDE SEQUENCE [LARGE SCALE GENOMIC DNA]</scope>
    <source>
        <strain evidence="2 3">Pan54</strain>
    </source>
</reference>